<dbReference type="GeneID" id="65128639"/>
<reference evidence="1 2" key="1">
    <citation type="submission" date="2020-07" db="EMBL/GenBank/DDBJ databases">
        <title>Taxonomic proposal: Crassvirales, a new order of highly abundant and diverse bacterial viruses.</title>
        <authorList>
            <person name="Shkoporov A.N."/>
            <person name="Stockdale S.R."/>
            <person name="Guerin E."/>
            <person name="Ross R.P."/>
            <person name="Hill C."/>
        </authorList>
    </citation>
    <scope>NUCLEOTIDE SEQUENCE [LARGE SCALE GENOMIC DNA]</scope>
</reference>
<organism evidence="1 2">
    <name type="scientific">uncultured phage cr107_1</name>
    <dbReference type="NCBI Taxonomy" id="2772061"/>
    <lineage>
        <taxon>Viruses</taxon>
        <taxon>Duplodnaviria</taxon>
        <taxon>Heunggongvirae</taxon>
        <taxon>Uroviricota</taxon>
        <taxon>Caudoviricetes</taxon>
        <taxon>Crassvirales</taxon>
        <taxon>Intestiviridae</taxon>
        <taxon>Churivirinae</taxon>
        <taxon>Jahgtovirus</taxon>
        <taxon>Jahgtovirus intestinihominis</taxon>
    </lineage>
</organism>
<accession>A0A7M1RUV7</accession>
<protein>
    <submittedName>
        <fullName evidence="1">Uncharacterized protein</fullName>
    </submittedName>
</protein>
<proteinExistence type="predicted"/>
<evidence type="ECO:0000313" key="1">
    <source>
        <dbReference type="EMBL" id="QOR58183.1"/>
    </source>
</evidence>
<sequence>MIAKISPLDLSGMISVNEQGYPYAPNVYQIQDKDVRELYLRDNSEDKLRYIKEAGVIFYVADPKSPPNQMGYSRSEALASAKTNYGLPADWNPDALILRLIDRYHEDKIGVAGEALESILRAVHNSSRAANIISEQLTNKLNSGLQAEDALPVIDLVTKLNGIINIIPNQIKALGEAKQAAALEIEQKKARGGKVVTMSMSAKDASDLEAQVEAQKRELGLVSDTIVNAPLRGKYESTK</sequence>
<dbReference type="KEGG" id="vg:65128639"/>
<dbReference type="Proteomes" id="UP000593899">
    <property type="component" value="Segment"/>
</dbReference>
<dbReference type="RefSeq" id="YP_010110341.1">
    <property type="nucleotide sequence ID" value="NC_055870.1"/>
</dbReference>
<keyword evidence="2" id="KW-1185">Reference proteome</keyword>
<evidence type="ECO:0000313" key="2">
    <source>
        <dbReference type="Proteomes" id="UP000593899"/>
    </source>
</evidence>
<name>A0A7M1RUV7_9CAUD</name>
<dbReference type="EMBL" id="MT774377">
    <property type="protein sequence ID" value="QOR58183.1"/>
    <property type="molecule type" value="Genomic_DNA"/>
</dbReference>